<sequence>MSFLVIIALGVFTALFIQHKKSPKQSIDNEYKGPPLINAWDCLGIIRLVEIIRHFQRKDIRQYTDRLFKTYGHTYAVNLLGKQIILTHNAHNITQVLSTGFADYSPADNVGSLFSHATPHGIFATKNSNEWKKTRKALQMALANNRGICDLNILEEHVEKFLKSVPPDRAPFDIQAKFADLCTDIMATFALGASTDQLGSTQTAPNKLFVENLNYIKSIIAKCGLLGPLHHLIPKRRFRIACDDARNYVTGHVNEQLQSPGSVSHGNEGNRTMPPSLFLRGFDRDTRDASELSSHSLSIILAAIDSMATVLSATFFLLAQDERVTAKLQATILENIGYGHPTYEQLQSMEYLRFVLSEAMRLFPAVTFSGRIANKDTLLPYGGGSNGMSNVQVRKGTVVVISNWASHRMSDIFSDRPAEFYPERWEGLQRDPPGYLPFLQGPKACPGRRYAMTQISYIVTRILQTVSDIEDYNCGEWKEKFGFGFENANGVIVGLHRDFPIKG</sequence>
<dbReference type="EMBL" id="JBFXLR010000043">
    <property type="protein sequence ID" value="KAL2844056.1"/>
    <property type="molecule type" value="Genomic_DNA"/>
</dbReference>
<dbReference type="PANTHER" id="PTHR24287">
    <property type="entry name" value="P450, PUTATIVE (EUROFUNG)-RELATED"/>
    <property type="match status" value="1"/>
</dbReference>
<dbReference type="Gene3D" id="1.10.630.10">
    <property type="entry name" value="Cytochrome P450"/>
    <property type="match status" value="1"/>
</dbReference>
<comment type="caution">
    <text evidence="9">The sequence shown here is derived from an EMBL/GenBank/DDBJ whole genome shotgun (WGS) entry which is preliminary data.</text>
</comment>
<keyword evidence="6" id="KW-0408">Iron</keyword>
<dbReference type="GeneID" id="98161640"/>
<dbReference type="PRINTS" id="PR00465">
    <property type="entry name" value="EP450IV"/>
</dbReference>
<keyword evidence="4" id="KW-0479">Metal-binding</keyword>
<evidence type="ECO:0000313" key="10">
    <source>
        <dbReference type="Proteomes" id="UP001610444"/>
    </source>
</evidence>
<dbReference type="SUPFAM" id="SSF48264">
    <property type="entry name" value="Cytochrome P450"/>
    <property type="match status" value="1"/>
</dbReference>
<evidence type="ECO:0000313" key="9">
    <source>
        <dbReference type="EMBL" id="KAL2844056.1"/>
    </source>
</evidence>
<comment type="similarity">
    <text evidence="2">Belongs to the cytochrome P450 family.</text>
</comment>
<gene>
    <name evidence="9" type="ORF">BJX68DRAFT_269920</name>
</gene>
<dbReference type="PANTHER" id="PTHR24287:SF17">
    <property type="entry name" value="P450, PUTATIVE (EUROFUNG)-RELATED"/>
    <property type="match status" value="1"/>
</dbReference>
<dbReference type="Proteomes" id="UP001610444">
    <property type="component" value="Unassembled WGS sequence"/>
</dbReference>
<dbReference type="Pfam" id="PF00067">
    <property type="entry name" value="p450"/>
    <property type="match status" value="1"/>
</dbReference>
<evidence type="ECO:0000256" key="4">
    <source>
        <dbReference type="ARBA" id="ARBA00022723"/>
    </source>
</evidence>
<keyword evidence="3" id="KW-0349">Heme</keyword>
<feature type="signal peptide" evidence="8">
    <location>
        <begin position="1"/>
        <end position="16"/>
    </location>
</feature>
<keyword evidence="7" id="KW-0503">Monooxygenase</keyword>
<dbReference type="InterPro" id="IPR036396">
    <property type="entry name" value="Cyt_P450_sf"/>
</dbReference>
<keyword evidence="8" id="KW-0732">Signal</keyword>
<proteinExistence type="inferred from homology"/>
<comment type="cofactor">
    <cofactor evidence="1">
        <name>heme</name>
        <dbReference type="ChEBI" id="CHEBI:30413"/>
    </cofactor>
</comment>
<evidence type="ECO:0000256" key="7">
    <source>
        <dbReference type="ARBA" id="ARBA00023033"/>
    </source>
</evidence>
<evidence type="ECO:0000256" key="8">
    <source>
        <dbReference type="SAM" id="SignalP"/>
    </source>
</evidence>
<dbReference type="PRINTS" id="PR00385">
    <property type="entry name" value="P450"/>
</dbReference>
<dbReference type="InterPro" id="IPR047146">
    <property type="entry name" value="Cyt_P450_E_CYP52_fungi"/>
</dbReference>
<dbReference type="RefSeq" id="XP_070895962.1">
    <property type="nucleotide sequence ID" value="XM_071046476.1"/>
</dbReference>
<evidence type="ECO:0000256" key="5">
    <source>
        <dbReference type="ARBA" id="ARBA00023002"/>
    </source>
</evidence>
<evidence type="ECO:0000256" key="1">
    <source>
        <dbReference type="ARBA" id="ARBA00001971"/>
    </source>
</evidence>
<keyword evidence="10" id="KW-1185">Reference proteome</keyword>
<keyword evidence="5" id="KW-0560">Oxidoreductase</keyword>
<reference evidence="9 10" key="1">
    <citation type="submission" date="2024-07" db="EMBL/GenBank/DDBJ databases">
        <title>Section-level genome sequencing and comparative genomics of Aspergillus sections Usti and Cavernicolus.</title>
        <authorList>
            <consortium name="Lawrence Berkeley National Laboratory"/>
            <person name="Nybo J.L."/>
            <person name="Vesth T.C."/>
            <person name="Theobald S."/>
            <person name="Frisvad J.C."/>
            <person name="Larsen T.O."/>
            <person name="Kjaerboelling I."/>
            <person name="Rothschild-Mancinelli K."/>
            <person name="Lyhne E.K."/>
            <person name="Kogle M.E."/>
            <person name="Barry K."/>
            <person name="Clum A."/>
            <person name="Na H."/>
            <person name="Ledsgaard L."/>
            <person name="Lin J."/>
            <person name="Lipzen A."/>
            <person name="Kuo A."/>
            <person name="Riley R."/>
            <person name="Mondo S."/>
            <person name="LaButti K."/>
            <person name="Haridas S."/>
            <person name="Pangalinan J."/>
            <person name="Salamov A.A."/>
            <person name="Simmons B.A."/>
            <person name="Magnuson J.K."/>
            <person name="Chen J."/>
            <person name="Drula E."/>
            <person name="Henrissat B."/>
            <person name="Wiebenga A."/>
            <person name="Lubbers R.J."/>
            <person name="Gomes A.C."/>
            <person name="Macurrencykelacurrency M.R."/>
            <person name="Stajich J."/>
            <person name="Grigoriev I.V."/>
            <person name="Mortensen U.H."/>
            <person name="De vries R.P."/>
            <person name="Baker S.E."/>
            <person name="Andersen M.R."/>
        </authorList>
    </citation>
    <scope>NUCLEOTIDE SEQUENCE [LARGE SCALE GENOMIC DNA]</scope>
    <source>
        <strain evidence="9 10">CBS 756.74</strain>
    </source>
</reference>
<evidence type="ECO:0000256" key="3">
    <source>
        <dbReference type="ARBA" id="ARBA00022617"/>
    </source>
</evidence>
<dbReference type="InterPro" id="IPR001128">
    <property type="entry name" value="Cyt_P450"/>
</dbReference>
<feature type="chain" id="PRO_5045359867" evidence="8">
    <location>
        <begin position="17"/>
        <end position="503"/>
    </location>
</feature>
<name>A0ABR4JVH2_9EURO</name>
<evidence type="ECO:0000256" key="2">
    <source>
        <dbReference type="ARBA" id="ARBA00010617"/>
    </source>
</evidence>
<accession>A0ABR4JVH2</accession>
<evidence type="ECO:0000256" key="6">
    <source>
        <dbReference type="ARBA" id="ARBA00023004"/>
    </source>
</evidence>
<organism evidence="9 10">
    <name type="scientific">Aspergillus pseudodeflectus</name>
    <dbReference type="NCBI Taxonomy" id="176178"/>
    <lineage>
        <taxon>Eukaryota</taxon>
        <taxon>Fungi</taxon>
        <taxon>Dikarya</taxon>
        <taxon>Ascomycota</taxon>
        <taxon>Pezizomycotina</taxon>
        <taxon>Eurotiomycetes</taxon>
        <taxon>Eurotiomycetidae</taxon>
        <taxon>Eurotiales</taxon>
        <taxon>Aspergillaceae</taxon>
        <taxon>Aspergillus</taxon>
        <taxon>Aspergillus subgen. Nidulantes</taxon>
    </lineage>
</organism>
<protein>
    <submittedName>
        <fullName evidence="9">Cytochrome P450</fullName>
    </submittedName>
</protein>
<dbReference type="InterPro" id="IPR002403">
    <property type="entry name" value="Cyt_P450_E_grp-IV"/>
</dbReference>